<dbReference type="NCBIfam" id="TIGR00081">
    <property type="entry name" value="purC"/>
    <property type="match status" value="1"/>
</dbReference>
<evidence type="ECO:0000256" key="9">
    <source>
        <dbReference type="ARBA" id="ARBA00030409"/>
    </source>
</evidence>
<dbReference type="PANTHER" id="PTHR43700:SF1">
    <property type="entry name" value="PHOSPHORIBOSYLAMINOIMIDAZOLE-SUCCINOCARBOXAMIDE SYNTHASE"/>
    <property type="match status" value="1"/>
</dbReference>
<feature type="region of interest" description="Disordered" evidence="12">
    <location>
        <begin position="12"/>
        <end position="48"/>
    </location>
</feature>
<dbReference type="Pfam" id="PF01259">
    <property type="entry name" value="SAICAR_synt"/>
    <property type="match status" value="1"/>
</dbReference>
<dbReference type="PANTHER" id="PTHR43700">
    <property type="entry name" value="PHOSPHORIBOSYLAMINOIMIDAZOLE-SUCCINOCARBOXAMIDE SYNTHASE"/>
    <property type="match status" value="1"/>
</dbReference>
<dbReference type="HAMAP" id="MF_00137">
    <property type="entry name" value="SAICAR_synth"/>
    <property type="match status" value="1"/>
</dbReference>
<dbReference type="NCBIfam" id="NF010568">
    <property type="entry name" value="PRK13961.1"/>
    <property type="match status" value="1"/>
</dbReference>
<reference evidence="14" key="1">
    <citation type="submission" date="2020-12" db="EMBL/GenBank/DDBJ databases">
        <title>Leucobacter sp. CAS1, isolated from Chromium sludge.</title>
        <authorList>
            <person name="Xu Z."/>
        </authorList>
    </citation>
    <scope>NUCLEOTIDE SEQUENCE</scope>
    <source>
        <strain evidence="14">CSA1</strain>
    </source>
</reference>
<proteinExistence type="inferred from homology"/>
<keyword evidence="5 11" id="KW-0436">Ligase</keyword>
<evidence type="ECO:0000259" key="13">
    <source>
        <dbReference type="Pfam" id="PF01259"/>
    </source>
</evidence>
<accession>A0A934UUD4</accession>
<evidence type="ECO:0000256" key="12">
    <source>
        <dbReference type="SAM" id="MobiDB-lite"/>
    </source>
</evidence>
<evidence type="ECO:0000256" key="2">
    <source>
        <dbReference type="ARBA" id="ARBA00010190"/>
    </source>
</evidence>
<evidence type="ECO:0000256" key="8">
    <source>
        <dbReference type="ARBA" id="ARBA00022840"/>
    </source>
</evidence>
<evidence type="ECO:0000256" key="5">
    <source>
        <dbReference type="ARBA" id="ARBA00022598"/>
    </source>
</evidence>
<dbReference type="GO" id="GO:0005737">
    <property type="term" value="C:cytoplasm"/>
    <property type="evidence" value="ECO:0007669"/>
    <property type="project" value="TreeGrafter"/>
</dbReference>
<dbReference type="InterPro" id="IPR018236">
    <property type="entry name" value="SAICAR_synthetase_CS"/>
</dbReference>
<dbReference type="EMBL" id="JAEHOH010000001">
    <property type="protein sequence ID" value="MBK0417827.1"/>
    <property type="molecule type" value="Genomic_DNA"/>
</dbReference>
<keyword evidence="6 11" id="KW-0547">Nucleotide-binding</keyword>
<dbReference type="EC" id="6.3.2.6" evidence="3 11"/>
<comment type="catalytic activity">
    <reaction evidence="10 11">
        <text>5-amino-1-(5-phospho-D-ribosyl)imidazole-4-carboxylate + L-aspartate + ATP = (2S)-2-[5-amino-1-(5-phospho-beta-D-ribosyl)imidazole-4-carboxamido]succinate + ADP + phosphate + 2 H(+)</text>
        <dbReference type="Rhea" id="RHEA:22628"/>
        <dbReference type="ChEBI" id="CHEBI:15378"/>
        <dbReference type="ChEBI" id="CHEBI:29991"/>
        <dbReference type="ChEBI" id="CHEBI:30616"/>
        <dbReference type="ChEBI" id="CHEBI:43474"/>
        <dbReference type="ChEBI" id="CHEBI:58443"/>
        <dbReference type="ChEBI" id="CHEBI:77657"/>
        <dbReference type="ChEBI" id="CHEBI:456216"/>
        <dbReference type="EC" id="6.3.2.6"/>
    </reaction>
</comment>
<dbReference type="GO" id="GO:0004639">
    <property type="term" value="F:phosphoribosylaminoimidazolesuccinocarboxamide synthase activity"/>
    <property type="evidence" value="ECO:0007669"/>
    <property type="project" value="UniProtKB-UniRule"/>
</dbReference>
<evidence type="ECO:0000313" key="14">
    <source>
        <dbReference type="EMBL" id="MBK0417827.1"/>
    </source>
</evidence>
<dbReference type="SUPFAM" id="SSF56104">
    <property type="entry name" value="SAICAR synthase-like"/>
    <property type="match status" value="1"/>
</dbReference>
<dbReference type="InterPro" id="IPR001636">
    <property type="entry name" value="SAICAR_synth"/>
</dbReference>
<evidence type="ECO:0000256" key="1">
    <source>
        <dbReference type="ARBA" id="ARBA00004672"/>
    </source>
</evidence>
<organism evidence="14 15">
    <name type="scientific">Leucobacter chromiisoli</name>
    <dbReference type="NCBI Taxonomy" id="2796471"/>
    <lineage>
        <taxon>Bacteria</taxon>
        <taxon>Bacillati</taxon>
        <taxon>Actinomycetota</taxon>
        <taxon>Actinomycetes</taxon>
        <taxon>Micrococcales</taxon>
        <taxon>Microbacteriaceae</taxon>
        <taxon>Leucobacter</taxon>
    </lineage>
</organism>
<dbReference type="PROSITE" id="PS01058">
    <property type="entry name" value="SAICAR_SYNTHETASE_2"/>
    <property type="match status" value="1"/>
</dbReference>
<evidence type="ECO:0000256" key="11">
    <source>
        <dbReference type="HAMAP-Rule" id="MF_00137"/>
    </source>
</evidence>
<evidence type="ECO:0000313" key="15">
    <source>
        <dbReference type="Proteomes" id="UP000608530"/>
    </source>
</evidence>
<keyword evidence="8 11" id="KW-0067">ATP-binding</keyword>
<dbReference type="CDD" id="cd01414">
    <property type="entry name" value="SAICAR_synt_Sc"/>
    <property type="match status" value="1"/>
</dbReference>
<protein>
    <recommendedName>
        <fullName evidence="4 11">Phosphoribosylaminoimidazole-succinocarboxamide synthase</fullName>
        <ecNumber evidence="3 11">6.3.2.6</ecNumber>
    </recommendedName>
    <alternativeName>
        <fullName evidence="9 11">SAICAR synthetase</fullName>
    </alternativeName>
</protein>
<evidence type="ECO:0000256" key="7">
    <source>
        <dbReference type="ARBA" id="ARBA00022755"/>
    </source>
</evidence>
<keyword evidence="7 11" id="KW-0658">Purine biosynthesis</keyword>
<comment type="similarity">
    <text evidence="2 11">Belongs to the SAICAR synthetase family.</text>
</comment>
<name>A0A934UUD4_9MICO</name>
<dbReference type="GO" id="GO:0006189">
    <property type="term" value="P:'de novo' IMP biosynthetic process"/>
    <property type="evidence" value="ECO:0007669"/>
    <property type="project" value="UniProtKB-UniRule"/>
</dbReference>
<comment type="caution">
    <text evidence="14">The sequence shown here is derived from an EMBL/GenBank/DDBJ whole genome shotgun (WGS) entry which is preliminary data.</text>
</comment>
<dbReference type="InterPro" id="IPR028923">
    <property type="entry name" value="SAICAR_synt/ADE2_N"/>
</dbReference>
<evidence type="ECO:0000256" key="10">
    <source>
        <dbReference type="ARBA" id="ARBA00048475"/>
    </source>
</evidence>
<feature type="domain" description="SAICAR synthetase/ADE2 N-terminal" evidence="13">
    <location>
        <begin position="55"/>
        <end position="304"/>
    </location>
</feature>
<dbReference type="Gene3D" id="3.30.470.20">
    <property type="entry name" value="ATP-grasp fold, B domain"/>
    <property type="match status" value="1"/>
</dbReference>
<evidence type="ECO:0000256" key="3">
    <source>
        <dbReference type="ARBA" id="ARBA00012217"/>
    </source>
</evidence>
<evidence type="ECO:0000256" key="6">
    <source>
        <dbReference type="ARBA" id="ARBA00022741"/>
    </source>
</evidence>
<dbReference type="Proteomes" id="UP000608530">
    <property type="component" value="Unassembled WGS sequence"/>
</dbReference>
<dbReference type="GO" id="GO:0005524">
    <property type="term" value="F:ATP binding"/>
    <property type="evidence" value="ECO:0007669"/>
    <property type="project" value="UniProtKB-KW"/>
</dbReference>
<evidence type="ECO:0000256" key="4">
    <source>
        <dbReference type="ARBA" id="ARBA00016460"/>
    </source>
</evidence>
<gene>
    <name evidence="11" type="primary">purC</name>
    <name evidence="14" type="ORF">JD276_02100</name>
</gene>
<sequence length="338" mass="37080">MILAFSLVLGTDNQPQDTDSSASFHPRSHPSLPGCENGPVTNSTTPPQLDGWLHRYSGKVRDLYVPADGSDAHLLVVASNRVSAFDHVLEPPIPGKGALLTALSNWWFERIDLPNHLAGEGSGAPAVPEEVADRAMVTRRLDMHPIECVVRGALTGSGFAEYQRTGAVCGIELPSGIEDGDLLETPIYTPAYKAPLGEHDENITFERSVELVGVEVATALRDASLRIFTAARDLAAERGVILADTKFEFGRDPETGALVLADEVLTSDSSRYWDAEAYADTSRDRAERLASFDKQIVRNWLRAHWDGTGEPPALPDEIVERTYARYRELYTRLTGLER</sequence>
<dbReference type="Gene3D" id="3.30.200.20">
    <property type="entry name" value="Phosphorylase Kinase, domain 1"/>
    <property type="match status" value="1"/>
</dbReference>
<keyword evidence="15" id="KW-1185">Reference proteome</keyword>
<comment type="pathway">
    <text evidence="1 11">Purine metabolism; IMP biosynthesis via de novo pathway; 5-amino-1-(5-phospho-D-ribosyl)imidazole-4-carboxamide from 5-amino-1-(5-phospho-D-ribosyl)imidazole-4-carboxylate: step 1/2.</text>
</comment>
<feature type="compositionally biased region" description="Polar residues" evidence="12">
    <location>
        <begin position="12"/>
        <end position="23"/>
    </location>
</feature>
<dbReference type="AlphaFoldDB" id="A0A934UUD4"/>